<accession>A0ABR0M2V6</accession>
<evidence type="ECO:0000313" key="2">
    <source>
        <dbReference type="EMBL" id="KAK5277732.1"/>
    </source>
</evidence>
<feature type="region of interest" description="Disordered" evidence="1">
    <location>
        <begin position="1"/>
        <end position="22"/>
    </location>
</feature>
<dbReference type="Proteomes" id="UP001357485">
    <property type="component" value="Unassembled WGS sequence"/>
</dbReference>
<feature type="compositionally biased region" description="Basic and acidic residues" evidence="1">
    <location>
        <begin position="1"/>
        <end position="11"/>
    </location>
</feature>
<feature type="non-terminal residue" evidence="2">
    <location>
        <position position="88"/>
    </location>
</feature>
<proteinExistence type="predicted"/>
<protein>
    <submittedName>
        <fullName evidence="2">Uncharacterized protein</fullName>
    </submittedName>
</protein>
<name>A0ABR0M2V6_9PEZI</name>
<evidence type="ECO:0000256" key="1">
    <source>
        <dbReference type="SAM" id="MobiDB-lite"/>
    </source>
</evidence>
<organism evidence="2 3">
    <name type="scientific">Cryomyces antarcticus</name>
    <dbReference type="NCBI Taxonomy" id="329879"/>
    <lineage>
        <taxon>Eukaryota</taxon>
        <taxon>Fungi</taxon>
        <taxon>Dikarya</taxon>
        <taxon>Ascomycota</taxon>
        <taxon>Pezizomycotina</taxon>
        <taxon>Dothideomycetes</taxon>
        <taxon>Dothideomycetes incertae sedis</taxon>
        <taxon>Cryomyces</taxon>
    </lineage>
</organism>
<comment type="caution">
    <text evidence="2">The sequence shown here is derived from an EMBL/GenBank/DDBJ whole genome shotgun (WGS) entry which is preliminary data.</text>
</comment>
<gene>
    <name evidence="2" type="ORF">LTR16_009421</name>
</gene>
<dbReference type="EMBL" id="JAVRRA010002456">
    <property type="protein sequence ID" value="KAK5277732.1"/>
    <property type="molecule type" value="Genomic_DNA"/>
</dbReference>
<keyword evidence="3" id="KW-1185">Reference proteome</keyword>
<reference evidence="2 3" key="1">
    <citation type="submission" date="2023-08" db="EMBL/GenBank/DDBJ databases">
        <title>Black Yeasts Isolated from many extreme environments.</title>
        <authorList>
            <person name="Coleine C."/>
            <person name="Stajich J.E."/>
            <person name="Selbmann L."/>
        </authorList>
    </citation>
    <scope>NUCLEOTIDE SEQUENCE [LARGE SCALE GENOMIC DNA]</scope>
    <source>
        <strain evidence="2 3">CCFEE 536</strain>
    </source>
</reference>
<evidence type="ECO:0000313" key="3">
    <source>
        <dbReference type="Proteomes" id="UP001357485"/>
    </source>
</evidence>
<sequence>MARPDYAEKPDSLNSNEPAVNVPSDARLGAALRHATKAIFKTGNREELTVKRIRAAAEEEVSFDDHRHFYKTTPDWDKRSKDIIKETV</sequence>